<gene>
    <name evidence="8" type="ORF">FYK55_02890</name>
</gene>
<evidence type="ECO:0000256" key="2">
    <source>
        <dbReference type="ARBA" id="ARBA00022475"/>
    </source>
</evidence>
<dbReference type="GO" id="GO:0005886">
    <property type="term" value="C:plasma membrane"/>
    <property type="evidence" value="ECO:0007669"/>
    <property type="project" value="UniProtKB-SubCell"/>
</dbReference>
<evidence type="ECO:0000256" key="4">
    <source>
        <dbReference type="ARBA" id="ARBA00022989"/>
    </source>
</evidence>
<organism evidence="8 9">
    <name type="scientific">Roseiconus nitratireducens</name>
    <dbReference type="NCBI Taxonomy" id="2605748"/>
    <lineage>
        <taxon>Bacteria</taxon>
        <taxon>Pseudomonadati</taxon>
        <taxon>Planctomycetota</taxon>
        <taxon>Planctomycetia</taxon>
        <taxon>Pirellulales</taxon>
        <taxon>Pirellulaceae</taxon>
        <taxon>Roseiconus</taxon>
    </lineage>
</organism>
<dbReference type="Pfam" id="PF00482">
    <property type="entry name" value="T2SSF"/>
    <property type="match status" value="1"/>
</dbReference>
<protein>
    <submittedName>
        <fullName evidence="8">Type II secretion system F family protein</fullName>
    </submittedName>
</protein>
<dbReference type="EMBL" id="VWOX01000002">
    <property type="protein sequence ID" value="KAA5545879.1"/>
    <property type="molecule type" value="Genomic_DNA"/>
</dbReference>
<name>A0A5M6DI65_9BACT</name>
<keyword evidence="9" id="KW-1185">Reference proteome</keyword>
<feature type="transmembrane region" description="Helical" evidence="6">
    <location>
        <begin position="260"/>
        <end position="293"/>
    </location>
</feature>
<dbReference type="InterPro" id="IPR018076">
    <property type="entry name" value="T2SS_GspF_dom"/>
</dbReference>
<evidence type="ECO:0000313" key="8">
    <source>
        <dbReference type="EMBL" id="KAA5545879.1"/>
    </source>
</evidence>
<keyword evidence="3 6" id="KW-0812">Transmembrane</keyword>
<evidence type="ECO:0000256" key="5">
    <source>
        <dbReference type="ARBA" id="ARBA00023136"/>
    </source>
</evidence>
<accession>A0A5M6DI65</accession>
<keyword evidence="4 6" id="KW-1133">Transmembrane helix</keyword>
<feature type="domain" description="Type II secretion system protein GspF" evidence="7">
    <location>
        <begin position="161"/>
        <end position="288"/>
    </location>
</feature>
<keyword evidence="2" id="KW-1003">Cell membrane</keyword>
<sequence length="309" mass="33813">MELAVWIVLLVLVPVIGLWTWNAASSQSSIHARLQEQDSRNKAAGVDESVLGQEDLRGVHGWLFRAGLRSPFAPMVFWLSTSLLFVLGLVVWSRLYSTGTIDLATDFIRSIPGGVGNVMVPFALAMPWVLIVVLSLVPMLVVRSIRRKRVLEIEQDLPLLLDLLNTLSRAGVGFDAALDRVLDAGSPDRPLAKELRSFQADNLAGRSRIDSLRRLMRRVEVPVFSTFVSAVVQAEQVGAGMGETLRIQAKEMRTRRREKASAAAMAVPTLLVVPMVVGFLPGIFVVLLGPMIFQAFGAMGQTMRGVTGQ</sequence>
<dbReference type="PANTHER" id="PTHR35007">
    <property type="entry name" value="INTEGRAL MEMBRANE PROTEIN-RELATED"/>
    <property type="match status" value="1"/>
</dbReference>
<dbReference type="PANTHER" id="PTHR35007:SF2">
    <property type="entry name" value="PILUS ASSEMBLE PROTEIN"/>
    <property type="match status" value="1"/>
</dbReference>
<feature type="transmembrane region" description="Helical" evidence="6">
    <location>
        <begin position="6"/>
        <end position="24"/>
    </location>
</feature>
<evidence type="ECO:0000256" key="6">
    <source>
        <dbReference type="SAM" id="Phobius"/>
    </source>
</evidence>
<feature type="transmembrane region" description="Helical" evidence="6">
    <location>
        <begin position="115"/>
        <end position="142"/>
    </location>
</feature>
<evidence type="ECO:0000259" key="7">
    <source>
        <dbReference type="Pfam" id="PF00482"/>
    </source>
</evidence>
<evidence type="ECO:0000313" key="9">
    <source>
        <dbReference type="Proteomes" id="UP000324479"/>
    </source>
</evidence>
<reference evidence="8 9" key="1">
    <citation type="submission" date="2019-08" db="EMBL/GenBank/DDBJ databases">
        <authorList>
            <person name="Dhanesh K."/>
            <person name="Kumar G."/>
            <person name="Sasikala C."/>
            <person name="Venkata Ramana C."/>
        </authorList>
    </citation>
    <scope>NUCLEOTIDE SEQUENCE [LARGE SCALE GENOMIC DNA]</scope>
    <source>
        <strain evidence="8 9">JC645</strain>
    </source>
</reference>
<dbReference type="Proteomes" id="UP000324479">
    <property type="component" value="Unassembled WGS sequence"/>
</dbReference>
<comment type="caution">
    <text evidence="8">The sequence shown here is derived from an EMBL/GenBank/DDBJ whole genome shotgun (WGS) entry which is preliminary data.</text>
</comment>
<keyword evidence="5 6" id="KW-0472">Membrane</keyword>
<evidence type="ECO:0000256" key="3">
    <source>
        <dbReference type="ARBA" id="ARBA00022692"/>
    </source>
</evidence>
<proteinExistence type="predicted"/>
<feature type="transmembrane region" description="Helical" evidence="6">
    <location>
        <begin position="75"/>
        <end position="95"/>
    </location>
</feature>
<dbReference type="AlphaFoldDB" id="A0A5M6DI65"/>
<comment type="subcellular location">
    <subcellularLocation>
        <location evidence="1">Cell membrane</location>
        <topology evidence="1">Multi-pass membrane protein</topology>
    </subcellularLocation>
</comment>
<evidence type="ECO:0000256" key="1">
    <source>
        <dbReference type="ARBA" id="ARBA00004651"/>
    </source>
</evidence>